<dbReference type="PANTHER" id="PTHR43316:SF3">
    <property type="entry name" value="HALOACID DEHALOGENASE, TYPE II (AFU_ORTHOLOGUE AFUA_2G07750)-RELATED"/>
    <property type="match status" value="1"/>
</dbReference>
<dbReference type="InterPro" id="IPR036412">
    <property type="entry name" value="HAD-like_sf"/>
</dbReference>
<reference evidence="2 3" key="1">
    <citation type="submission" date="2020-09" db="EMBL/GenBank/DDBJ databases">
        <title>Characterization of Treponema spp. from bovine digital dermatitis in Korea.</title>
        <authorList>
            <person name="Espiritu H.M."/>
            <person name="Cho Y.I."/>
            <person name="Mamuad L."/>
        </authorList>
    </citation>
    <scope>NUCLEOTIDE SEQUENCE [LARGE SCALE GENOMIC DNA]</scope>
    <source>
        <strain evidence="2 3">KS1</strain>
    </source>
</reference>
<dbReference type="RefSeq" id="WP_020964115.1">
    <property type="nucleotide sequence ID" value="NZ_CP061839.1"/>
</dbReference>
<dbReference type="SUPFAM" id="SSF56784">
    <property type="entry name" value="HAD-like"/>
    <property type="match status" value="1"/>
</dbReference>
<evidence type="ECO:0000313" key="2">
    <source>
        <dbReference type="EMBL" id="QOW61436.1"/>
    </source>
</evidence>
<gene>
    <name evidence="2" type="ORF">IFE08_03340</name>
</gene>
<dbReference type="PRINTS" id="PR00413">
    <property type="entry name" value="HADHALOGNASE"/>
</dbReference>
<dbReference type="PANTHER" id="PTHR43316">
    <property type="entry name" value="HYDROLASE, HALOACID DELAHOGENASE-RELATED"/>
    <property type="match status" value="1"/>
</dbReference>
<dbReference type="Pfam" id="PF00702">
    <property type="entry name" value="Hydrolase"/>
    <property type="match status" value="1"/>
</dbReference>
<protein>
    <submittedName>
        <fullName evidence="2">HAD family hydrolase</fullName>
    </submittedName>
</protein>
<accession>A0A7S6WQF9</accession>
<dbReference type="Gene3D" id="1.10.150.520">
    <property type="match status" value="1"/>
</dbReference>
<dbReference type="Gene3D" id="3.40.50.1000">
    <property type="entry name" value="HAD superfamily/HAD-like"/>
    <property type="match status" value="1"/>
</dbReference>
<dbReference type="InterPro" id="IPR006439">
    <property type="entry name" value="HAD-SF_hydro_IA"/>
</dbReference>
<dbReference type="NCBIfam" id="TIGR01549">
    <property type="entry name" value="HAD-SF-IA-v1"/>
    <property type="match status" value="1"/>
</dbReference>
<dbReference type="Proteomes" id="UP000593915">
    <property type="component" value="Chromosome"/>
</dbReference>
<evidence type="ECO:0000256" key="1">
    <source>
        <dbReference type="ARBA" id="ARBA00022801"/>
    </source>
</evidence>
<dbReference type="EMBL" id="CP061839">
    <property type="protein sequence ID" value="QOW61436.1"/>
    <property type="molecule type" value="Genomic_DNA"/>
</dbReference>
<dbReference type="SFLD" id="SFLDS00003">
    <property type="entry name" value="Haloacid_Dehalogenase"/>
    <property type="match status" value="1"/>
</dbReference>
<name>A0A7S6WQF9_9SPIR</name>
<dbReference type="AlphaFoldDB" id="A0A7S6WQF9"/>
<sequence>MNLNISAVAFDIDGTLYPAYRFNLRILPFLLRNFKFMAAFHKTRKEIRRLQLKNPDKVHKDFFDFQAEIFSQYTGKPRKEAEVFLNEEIYSGWKKRFAKIKPYSFVREAAEALKKKGLKIGLLSDFLPEQKNDVWGILPLCDAAIGSEQAGALKPSVIAFKALAEKLGEPCESILYVGNNLRYDVAGANAAGMYTACIKNRLFIFFYKFFNIFRRKKSAGPDIYFSNYRQLLKFVL</sequence>
<dbReference type="InterPro" id="IPR023214">
    <property type="entry name" value="HAD_sf"/>
</dbReference>
<dbReference type="SFLD" id="SFLDG01129">
    <property type="entry name" value="C1.5:_HAD__Beta-PGM__Phosphata"/>
    <property type="match status" value="1"/>
</dbReference>
<dbReference type="GO" id="GO:0016787">
    <property type="term" value="F:hydrolase activity"/>
    <property type="evidence" value="ECO:0007669"/>
    <property type="project" value="UniProtKB-KW"/>
</dbReference>
<proteinExistence type="predicted"/>
<evidence type="ECO:0000313" key="3">
    <source>
        <dbReference type="Proteomes" id="UP000593915"/>
    </source>
</evidence>
<keyword evidence="1 2" id="KW-0378">Hydrolase</keyword>
<organism evidence="2 3">
    <name type="scientific">Treponema pedis</name>
    <dbReference type="NCBI Taxonomy" id="409322"/>
    <lineage>
        <taxon>Bacteria</taxon>
        <taxon>Pseudomonadati</taxon>
        <taxon>Spirochaetota</taxon>
        <taxon>Spirochaetia</taxon>
        <taxon>Spirochaetales</taxon>
        <taxon>Treponemataceae</taxon>
        <taxon>Treponema</taxon>
    </lineage>
</organism>
<dbReference type="GeneID" id="301089027"/>
<dbReference type="InterPro" id="IPR051540">
    <property type="entry name" value="S-2-haloacid_dehalogenase"/>
</dbReference>